<sequence length="575" mass="63470">MHPWVARQWHAWGCSRSVFGDLCRRQRFRGPVNLHFHTQSSAQPGAKKLFRNVNSAIIVPSSVTNTRPEDLIVHIKPVLRQRVFKDRFIVFFVTPSFATWLLDDQVFLHKALKRTYAHLLDRTETPYAQVHALCAVVDKLPISRPVGNVDNIEEEVRQRIQDPNVQEIGQEGIAYAALSPSDSLPTSSGVGTDKAAISFVTFERSDDDGGHFSDTVRLPLANTVFQTGSPTMMTYSTWEKAKGSHEFTLKEKRNISHHGIRMKVESDIQSTVLSVPLVPLSKPREVEASMGNILRRITGPHGASITASQELEQQVPRYFSTRGEPSQATTVWALVMGPHRNVDSSEETSLSLQDQSEEKQWENLWKQDPPCWSPLVPVALKNGARLHRVLSGGGGWGKKAGLLSLDPIPTRGINFADELSDPEEILEGNFEENFGEEGPDLDSALQQVARPGDWVQFFISPSVPAKDDFITGSHGGEQVWGLELGTIPSTTDAMPVALGETGTAGRKEISVYKSTFGGLAEGGMVISRRFKLGQEDGFSTVGTSTVDVPFSRFSVLNWRTESSSEDDVDVGGQDK</sequence>
<dbReference type="EMBL" id="KV441550">
    <property type="protein sequence ID" value="OAG08594.1"/>
    <property type="molecule type" value="Genomic_DNA"/>
</dbReference>
<reference evidence="1 2" key="1">
    <citation type="submission" date="2016-05" db="EMBL/GenBank/DDBJ databases">
        <title>Comparative analysis of secretome profiles of manganese(II)-oxidizing ascomycete fungi.</title>
        <authorList>
            <consortium name="DOE Joint Genome Institute"/>
            <person name="Zeiner C.A."/>
            <person name="Purvine S.O."/>
            <person name="Zink E.M."/>
            <person name="Wu S."/>
            <person name="Pasa-Tolic L."/>
            <person name="Chaput D.L."/>
            <person name="Haridas S."/>
            <person name="Grigoriev I.V."/>
            <person name="Santelli C.M."/>
            <person name="Hansel C.M."/>
        </authorList>
    </citation>
    <scope>NUCLEOTIDE SEQUENCE [LARGE SCALE GENOMIC DNA]</scope>
    <source>
        <strain evidence="1 2">AP3s5-JAC2a</strain>
    </source>
</reference>
<dbReference type="OrthoDB" id="1744869at2759"/>
<evidence type="ECO:0000313" key="2">
    <source>
        <dbReference type="Proteomes" id="UP000077069"/>
    </source>
</evidence>
<dbReference type="STRING" id="1460663.A0A177CM14"/>
<dbReference type="GeneID" id="28761498"/>
<proteinExistence type="predicted"/>
<gene>
    <name evidence="1" type="ORF">CC84DRAFT_1162515</name>
</gene>
<accession>A0A177CM14</accession>
<evidence type="ECO:0000313" key="1">
    <source>
        <dbReference type="EMBL" id="OAG08594.1"/>
    </source>
</evidence>
<dbReference type="InParanoid" id="A0A177CM14"/>
<keyword evidence="2" id="KW-1185">Reference proteome</keyword>
<dbReference type="Proteomes" id="UP000077069">
    <property type="component" value="Unassembled WGS sequence"/>
</dbReference>
<dbReference type="AlphaFoldDB" id="A0A177CM14"/>
<organism evidence="1 2">
    <name type="scientific">Paraphaeosphaeria sporulosa</name>
    <dbReference type="NCBI Taxonomy" id="1460663"/>
    <lineage>
        <taxon>Eukaryota</taxon>
        <taxon>Fungi</taxon>
        <taxon>Dikarya</taxon>
        <taxon>Ascomycota</taxon>
        <taxon>Pezizomycotina</taxon>
        <taxon>Dothideomycetes</taxon>
        <taxon>Pleosporomycetidae</taxon>
        <taxon>Pleosporales</taxon>
        <taxon>Massarineae</taxon>
        <taxon>Didymosphaeriaceae</taxon>
        <taxon>Paraphaeosphaeria</taxon>
    </lineage>
</organism>
<protein>
    <submittedName>
        <fullName evidence="1">Uncharacterized protein</fullName>
    </submittedName>
</protein>
<dbReference type="RefSeq" id="XP_018038959.1">
    <property type="nucleotide sequence ID" value="XM_018178012.1"/>
</dbReference>
<name>A0A177CM14_9PLEO</name>